<feature type="region of interest" description="Disordered" evidence="1">
    <location>
        <begin position="1"/>
        <end position="23"/>
    </location>
</feature>
<evidence type="ECO:0000313" key="3">
    <source>
        <dbReference type="Proteomes" id="UP001432322"/>
    </source>
</evidence>
<dbReference type="EMBL" id="BTSY01000007">
    <property type="protein sequence ID" value="GMT35755.1"/>
    <property type="molecule type" value="Genomic_DNA"/>
</dbReference>
<gene>
    <name evidence="2" type="ORF">PFISCL1PPCAC_27052</name>
</gene>
<name>A0AAV5WYQ1_9BILA</name>
<feature type="non-terminal residue" evidence="2">
    <location>
        <position position="1"/>
    </location>
</feature>
<sequence>SISAMSSNSSELESSAVSVENGIVHKEEQQASTRLSEQEMTFRFDFDSSLPSDSFLSTLNSILVQSRVPRSAELFPSLEKSNTFYLRITEGEDPSSMSWKGLNELITVSSVDYKHVESLLDRKNIISIFDLPDLTMNGFHSDVLDKLESDLQNLNVVESKTPDSNGEEKKAMADPSTLKKALIVTITKDEMKTKKEQKMKKMAGEVCASATMLREVQVVVDPLADDHFFLLFIKASHILDNISGIRRGPLADSTTVRKMIEATPFVQHRFLELAADLDRCSPLVVPNKEKATIEVETVKTPTQSAPPSSERVRSARSDRGPTSGHVARRLVEGSLGIRSTVTREQRKAENQMVATFAAAKREIRQRQEAVANQLNEAFS</sequence>
<comment type="caution">
    <text evidence="2">The sequence shown here is derived from an EMBL/GenBank/DDBJ whole genome shotgun (WGS) entry which is preliminary data.</text>
</comment>
<protein>
    <submittedName>
        <fullName evidence="2">Uncharacterized protein</fullName>
    </submittedName>
</protein>
<organism evidence="2 3">
    <name type="scientific">Pristionchus fissidentatus</name>
    <dbReference type="NCBI Taxonomy" id="1538716"/>
    <lineage>
        <taxon>Eukaryota</taxon>
        <taxon>Metazoa</taxon>
        <taxon>Ecdysozoa</taxon>
        <taxon>Nematoda</taxon>
        <taxon>Chromadorea</taxon>
        <taxon>Rhabditida</taxon>
        <taxon>Rhabditina</taxon>
        <taxon>Diplogasteromorpha</taxon>
        <taxon>Diplogasteroidea</taxon>
        <taxon>Neodiplogasteridae</taxon>
        <taxon>Pristionchus</taxon>
    </lineage>
</organism>
<accession>A0AAV5WYQ1</accession>
<evidence type="ECO:0000256" key="1">
    <source>
        <dbReference type="SAM" id="MobiDB-lite"/>
    </source>
</evidence>
<feature type="region of interest" description="Disordered" evidence="1">
    <location>
        <begin position="297"/>
        <end position="325"/>
    </location>
</feature>
<feature type="compositionally biased region" description="Low complexity" evidence="1">
    <location>
        <begin position="1"/>
        <end position="21"/>
    </location>
</feature>
<dbReference type="AlphaFoldDB" id="A0AAV5WYQ1"/>
<feature type="compositionally biased region" description="Basic and acidic residues" evidence="1">
    <location>
        <begin position="310"/>
        <end position="319"/>
    </location>
</feature>
<reference evidence="2" key="1">
    <citation type="submission" date="2023-10" db="EMBL/GenBank/DDBJ databases">
        <title>Genome assembly of Pristionchus species.</title>
        <authorList>
            <person name="Yoshida K."/>
            <person name="Sommer R.J."/>
        </authorList>
    </citation>
    <scope>NUCLEOTIDE SEQUENCE</scope>
    <source>
        <strain evidence="2">RS5133</strain>
    </source>
</reference>
<keyword evidence="3" id="KW-1185">Reference proteome</keyword>
<evidence type="ECO:0000313" key="2">
    <source>
        <dbReference type="EMBL" id="GMT35755.1"/>
    </source>
</evidence>
<proteinExistence type="predicted"/>
<dbReference type="Proteomes" id="UP001432322">
    <property type="component" value="Unassembled WGS sequence"/>
</dbReference>